<keyword evidence="4 7" id="KW-0472">Membrane</keyword>
<dbReference type="OrthoDB" id="10017208at2759"/>
<comment type="similarity">
    <text evidence="5">Belongs to the SAT4 family.</text>
</comment>
<evidence type="ECO:0000256" key="7">
    <source>
        <dbReference type="SAM" id="Phobius"/>
    </source>
</evidence>
<dbReference type="InterPro" id="IPR049326">
    <property type="entry name" value="Rhodopsin_dom_fungi"/>
</dbReference>
<dbReference type="Proteomes" id="UP000250140">
    <property type="component" value="Unassembled WGS sequence"/>
</dbReference>
<evidence type="ECO:0000259" key="8">
    <source>
        <dbReference type="Pfam" id="PF20684"/>
    </source>
</evidence>
<sequence>MKVQPFVPKNGPQLTLTVAPAILLPLTTLAVCMRLYSRHLTKQKLKADDWLVVLGLVLAYALYADVVVCVVWGGLGVSITLLSPGNFEIFAKSGAIASGILWGSAVVITQLSILSFYIRIFGIAHPWMRYASWVIMAMVAGWWFSLFGAIMGECIPLAKLWIPTEPGHCISQTKMCGGGGIAHIILDFFILLLPLYPVWKLHAKTSRKVYVSFIFLLGIIATLCSILRVSCLISLVKIDESDATASMWLSFFLEILEVVCGIICVSVPAFPPVLIRLRNSRIGSYAKGMLSASRFSSKRGSHGSTDRSSEKSITKESPKFDSLPKFITSPQFLSPEFDSTSTQVTTVIGRPSESENDGTTLDGRSENNVHVTRSWDVGSSKHASVGENIV</sequence>
<protein>
    <recommendedName>
        <fullName evidence="8">Rhodopsin domain-containing protein</fullName>
    </recommendedName>
</protein>
<proteinExistence type="inferred from homology"/>
<dbReference type="AlphaFoldDB" id="A0A8E2JMB6"/>
<evidence type="ECO:0000256" key="1">
    <source>
        <dbReference type="ARBA" id="ARBA00004141"/>
    </source>
</evidence>
<organism evidence="9 10">
    <name type="scientific">Glonium stellatum</name>
    <dbReference type="NCBI Taxonomy" id="574774"/>
    <lineage>
        <taxon>Eukaryota</taxon>
        <taxon>Fungi</taxon>
        <taxon>Dikarya</taxon>
        <taxon>Ascomycota</taxon>
        <taxon>Pezizomycotina</taxon>
        <taxon>Dothideomycetes</taxon>
        <taxon>Pleosporomycetidae</taxon>
        <taxon>Gloniales</taxon>
        <taxon>Gloniaceae</taxon>
        <taxon>Glonium</taxon>
    </lineage>
</organism>
<dbReference type="PANTHER" id="PTHR33048:SF18">
    <property type="entry name" value="INTEGRAL MEMBRANE PROTEIN"/>
    <property type="match status" value="1"/>
</dbReference>
<feature type="transmembrane region" description="Helical" evidence="7">
    <location>
        <begin position="248"/>
        <end position="275"/>
    </location>
</feature>
<feature type="transmembrane region" description="Helical" evidence="7">
    <location>
        <begin position="181"/>
        <end position="199"/>
    </location>
</feature>
<dbReference type="PANTHER" id="PTHR33048">
    <property type="entry name" value="PTH11-LIKE INTEGRAL MEMBRANE PROTEIN (AFU_ORTHOLOGUE AFUA_5G11245)"/>
    <property type="match status" value="1"/>
</dbReference>
<gene>
    <name evidence="9" type="ORF">AOQ84DRAFT_443223</name>
</gene>
<feature type="transmembrane region" description="Helical" evidence="7">
    <location>
        <begin position="95"/>
        <end position="118"/>
    </location>
</feature>
<dbReference type="EMBL" id="KV750914">
    <property type="protein sequence ID" value="OCL02660.1"/>
    <property type="molecule type" value="Genomic_DNA"/>
</dbReference>
<dbReference type="Pfam" id="PF20684">
    <property type="entry name" value="Fung_rhodopsin"/>
    <property type="match status" value="1"/>
</dbReference>
<feature type="transmembrane region" description="Helical" evidence="7">
    <location>
        <begin position="49"/>
        <end position="75"/>
    </location>
</feature>
<keyword evidence="2 7" id="KW-0812">Transmembrane</keyword>
<keyword evidence="3 7" id="KW-1133">Transmembrane helix</keyword>
<dbReference type="InterPro" id="IPR052337">
    <property type="entry name" value="SAT4-like"/>
</dbReference>
<evidence type="ECO:0000256" key="5">
    <source>
        <dbReference type="ARBA" id="ARBA00038359"/>
    </source>
</evidence>
<feature type="transmembrane region" description="Helical" evidence="7">
    <location>
        <begin position="14"/>
        <end position="37"/>
    </location>
</feature>
<name>A0A8E2JMB6_9PEZI</name>
<feature type="transmembrane region" description="Helical" evidence="7">
    <location>
        <begin position="130"/>
        <end position="151"/>
    </location>
</feature>
<evidence type="ECO:0000256" key="3">
    <source>
        <dbReference type="ARBA" id="ARBA00022989"/>
    </source>
</evidence>
<feature type="region of interest" description="Disordered" evidence="6">
    <location>
        <begin position="343"/>
        <end position="368"/>
    </location>
</feature>
<evidence type="ECO:0000256" key="6">
    <source>
        <dbReference type="SAM" id="MobiDB-lite"/>
    </source>
</evidence>
<evidence type="ECO:0000256" key="2">
    <source>
        <dbReference type="ARBA" id="ARBA00022692"/>
    </source>
</evidence>
<evidence type="ECO:0000256" key="4">
    <source>
        <dbReference type="ARBA" id="ARBA00023136"/>
    </source>
</evidence>
<comment type="subcellular location">
    <subcellularLocation>
        <location evidence="1">Membrane</location>
        <topology evidence="1">Multi-pass membrane protein</topology>
    </subcellularLocation>
</comment>
<feature type="transmembrane region" description="Helical" evidence="7">
    <location>
        <begin position="211"/>
        <end position="236"/>
    </location>
</feature>
<evidence type="ECO:0000313" key="10">
    <source>
        <dbReference type="Proteomes" id="UP000250140"/>
    </source>
</evidence>
<evidence type="ECO:0000313" key="9">
    <source>
        <dbReference type="EMBL" id="OCL02660.1"/>
    </source>
</evidence>
<accession>A0A8E2JMB6</accession>
<feature type="compositionally biased region" description="Basic and acidic residues" evidence="6">
    <location>
        <begin position="304"/>
        <end position="317"/>
    </location>
</feature>
<reference evidence="9 10" key="1">
    <citation type="journal article" date="2016" name="Nat. Commun.">
        <title>Ectomycorrhizal ecology is imprinted in the genome of the dominant symbiotic fungus Cenococcum geophilum.</title>
        <authorList>
            <consortium name="DOE Joint Genome Institute"/>
            <person name="Peter M."/>
            <person name="Kohler A."/>
            <person name="Ohm R.A."/>
            <person name="Kuo A."/>
            <person name="Krutzmann J."/>
            <person name="Morin E."/>
            <person name="Arend M."/>
            <person name="Barry K.W."/>
            <person name="Binder M."/>
            <person name="Choi C."/>
            <person name="Clum A."/>
            <person name="Copeland A."/>
            <person name="Grisel N."/>
            <person name="Haridas S."/>
            <person name="Kipfer T."/>
            <person name="LaButti K."/>
            <person name="Lindquist E."/>
            <person name="Lipzen A."/>
            <person name="Maire R."/>
            <person name="Meier B."/>
            <person name="Mihaltcheva S."/>
            <person name="Molinier V."/>
            <person name="Murat C."/>
            <person name="Poggeler S."/>
            <person name="Quandt C.A."/>
            <person name="Sperisen C."/>
            <person name="Tritt A."/>
            <person name="Tisserant E."/>
            <person name="Crous P.W."/>
            <person name="Henrissat B."/>
            <person name="Nehls U."/>
            <person name="Egli S."/>
            <person name="Spatafora J.W."/>
            <person name="Grigoriev I.V."/>
            <person name="Martin F.M."/>
        </authorList>
    </citation>
    <scope>NUCLEOTIDE SEQUENCE [LARGE SCALE GENOMIC DNA]</scope>
    <source>
        <strain evidence="9 10">CBS 207.34</strain>
    </source>
</reference>
<dbReference type="GO" id="GO:0016020">
    <property type="term" value="C:membrane"/>
    <property type="evidence" value="ECO:0007669"/>
    <property type="project" value="UniProtKB-SubCell"/>
</dbReference>
<feature type="region of interest" description="Disordered" evidence="6">
    <location>
        <begin position="295"/>
        <end position="317"/>
    </location>
</feature>
<keyword evidence="10" id="KW-1185">Reference proteome</keyword>
<feature type="domain" description="Rhodopsin" evidence="8">
    <location>
        <begin position="33"/>
        <end position="274"/>
    </location>
</feature>